<accession>A0A4D9E2P0</accession>
<sequence>MSREGDGRGMKYLQASAVHNWHRFVPGSHLSMTPPQNLQTNHPDSATLQTRRLLLELPGAATLVPAGRQSKQTGVGRSVGQIRRWWRRASGRSLKRSNAAFHQVGIWPTRTLHSAGSFYFWRLAFCQYPKQEALEGPGSCCQSTCQMQLWCCSPDVAL</sequence>
<dbReference type="GO" id="GO:0016301">
    <property type="term" value="F:kinase activity"/>
    <property type="evidence" value="ECO:0007669"/>
    <property type="project" value="UniProtKB-KW"/>
</dbReference>
<gene>
    <name evidence="1" type="ORF">DR999_PMT16422</name>
</gene>
<evidence type="ECO:0000313" key="1">
    <source>
        <dbReference type="EMBL" id="TFK01373.1"/>
    </source>
</evidence>
<evidence type="ECO:0000313" key="2">
    <source>
        <dbReference type="Proteomes" id="UP000297703"/>
    </source>
</evidence>
<keyword evidence="2" id="KW-1185">Reference proteome</keyword>
<organism evidence="1 2">
    <name type="scientific">Platysternon megacephalum</name>
    <name type="common">big-headed turtle</name>
    <dbReference type="NCBI Taxonomy" id="55544"/>
    <lineage>
        <taxon>Eukaryota</taxon>
        <taxon>Metazoa</taxon>
        <taxon>Chordata</taxon>
        <taxon>Craniata</taxon>
        <taxon>Vertebrata</taxon>
        <taxon>Euteleostomi</taxon>
        <taxon>Archelosauria</taxon>
        <taxon>Testudinata</taxon>
        <taxon>Testudines</taxon>
        <taxon>Cryptodira</taxon>
        <taxon>Durocryptodira</taxon>
        <taxon>Testudinoidea</taxon>
        <taxon>Platysternidae</taxon>
        <taxon>Platysternon</taxon>
    </lineage>
</organism>
<protein>
    <submittedName>
        <fullName evidence="1">MAP/microtubule affinity-regulating kinase 4</fullName>
    </submittedName>
</protein>
<reference evidence="1 2" key="2">
    <citation type="submission" date="2019-04" db="EMBL/GenBank/DDBJ databases">
        <title>The genome sequence of big-headed turtle.</title>
        <authorList>
            <person name="Gong S."/>
        </authorList>
    </citation>
    <scope>NUCLEOTIDE SEQUENCE [LARGE SCALE GENOMIC DNA]</scope>
    <source>
        <strain evidence="1">DO16091913</strain>
        <tissue evidence="1">Muscle</tissue>
    </source>
</reference>
<reference evidence="1 2" key="1">
    <citation type="submission" date="2019-04" db="EMBL/GenBank/DDBJ databases">
        <title>Draft genome of the big-headed turtle Platysternon megacephalum.</title>
        <authorList>
            <person name="Gong S."/>
        </authorList>
    </citation>
    <scope>NUCLEOTIDE SEQUENCE [LARGE SCALE GENOMIC DNA]</scope>
    <source>
        <strain evidence="1">DO16091913</strain>
        <tissue evidence="1">Muscle</tissue>
    </source>
</reference>
<comment type="caution">
    <text evidence="1">The sequence shown here is derived from an EMBL/GenBank/DDBJ whole genome shotgun (WGS) entry which is preliminary data.</text>
</comment>
<dbReference type="Proteomes" id="UP000297703">
    <property type="component" value="Unassembled WGS sequence"/>
</dbReference>
<dbReference type="AlphaFoldDB" id="A0A4D9E2P0"/>
<name>A0A4D9E2P0_9SAUR</name>
<keyword evidence="1" id="KW-0808">Transferase</keyword>
<keyword evidence="1" id="KW-0418">Kinase</keyword>
<proteinExistence type="predicted"/>
<dbReference type="EMBL" id="QXTE01000230">
    <property type="protein sequence ID" value="TFK01373.1"/>
    <property type="molecule type" value="Genomic_DNA"/>
</dbReference>